<evidence type="ECO:0000313" key="2">
    <source>
        <dbReference type="EMBL" id="BES82174.1"/>
    </source>
</evidence>
<evidence type="ECO:0000313" key="3">
    <source>
        <dbReference type="Proteomes" id="UP001341135"/>
    </source>
</evidence>
<protein>
    <submittedName>
        <fullName evidence="2">Uncharacterized protein</fullName>
    </submittedName>
</protein>
<feature type="transmembrane region" description="Helical" evidence="1">
    <location>
        <begin position="133"/>
        <end position="155"/>
    </location>
</feature>
<feature type="transmembrane region" description="Helical" evidence="1">
    <location>
        <begin position="107"/>
        <end position="126"/>
    </location>
</feature>
<name>A0ABM8J0B1_9CREN</name>
<feature type="transmembrane region" description="Helical" evidence="1">
    <location>
        <begin position="161"/>
        <end position="180"/>
    </location>
</feature>
<dbReference type="Proteomes" id="UP001341135">
    <property type="component" value="Chromosome"/>
</dbReference>
<organism evidence="2 3">
    <name type="scientific">Pyrodictium abyssi</name>
    <dbReference type="NCBI Taxonomy" id="54256"/>
    <lineage>
        <taxon>Archaea</taxon>
        <taxon>Thermoproteota</taxon>
        <taxon>Thermoprotei</taxon>
        <taxon>Desulfurococcales</taxon>
        <taxon>Pyrodictiaceae</taxon>
        <taxon>Pyrodictium</taxon>
    </lineage>
</organism>
<gene>
    <name evidence="2" type="ORF">PABY_17410</name>
</gene>
<keyword evidence="1" id="KW-1133">Transmembrane helix</keyword>
<accession>A0ABM8J0B1</accession>
<keyword evidence="1" id="KW-0472">Membrane</keyword>
<feature type="transmembrane region" description="Helical" evidence="1">
    <location>
        <begin position="39"/>
        <end position="59"/>
    </location>
</feature>
<proteinExistence type="predicted"/>
<sequence length="206" mass="20479">MFTAKTMLQGRMLLLAALVGALLAQDSGARGVPEELLGLVAGGGAAVLAGVAAMTLMLSSGRFSEYCTARLGCPGFVLGLGLSAALAAAAASMVVDAALLAASAARGAWPGSAALLVGSTVYAAALMAYGYALAAYILGTTVPLILLLILLARALPVGTVGFYYLPIVVALLGLVLQAAACSVPRLRAAVVAGGGGRCWRWRLSGG</sequence>
<dbReference type="EMBL" id="AP028907">
    <property type="protein sequence ID" value="BES82174.1"/>
    <property type="molecule type" value="Genomic_DNA"/>
</dbReference>
<keyword evidence="1" id="KW-0812">Transmembrane</keyword>
<feature type="transmembrane region" description="Helical" evidence="1">
    <location>
        <begin position="71"/>
        <end position="95"/>
    </location>
</feature>
<keyword evidence="3" id="KW-1185">Reference proteome</keyword>
<evidence type="ECO:0000256" key="1">
    <source>
        <dbReference type="SAM" id="Phobius"/>
    </source>
</evidence>
<reference evidence="2 3" key="1">
    <citation type="submission" date="2023-09" db="EMBL/GenBank/DDBJ databases">
        <title>Pyrofollis japonicus gen. nov. sp. nov., a novel member of the family Pyrodictiaceae isolated from the Iheya North hydrothermal field.</title>
        <authorList>
            <person name="Miyazaki U."/>
            <person name="Sanari M."/>
            <person name="Tame A."/>
            <person name="Kitajima M."/>
            <person name="Okamoto A."/>
            <person name="Sawayama S."/>
            <person name="Miyazaki J."/>
            <person name="Takai K."/>
            <person name="Nakagawa S."/>
        </authorList>
    </citation>
    <scope>NUCLEOTIDE SEQUENCE [LARGE SCALE GENOMIC DNA]</scope>
    <source>
        <strain evidence="2 3">AV2</strain>
    </source>
</reference>